<proteinExistence type="predicted"/>
<dbReference type="OrthoDB" id="10027823at2759"/>
<keyword evidence="6" id="KW-1185">Reference proteome</keyword>
<dbReference type="AlphaFoldDB" id="A0A9P4QD77"/>
<evidence type="ECO:0000256" key="1">
    <source>
        <dbReference type="ARBA" id="ARBA00004141"/>
    </source>
</evidence>
<evidence type="ECO:0000313" key="6">
    <source>
        <dbReference type="Proteomes" id="UP000799441"/>
    </source>
</evidence>
<keyword evidence="3" id="KW-1133">Transmembrane helix</keyword>
<feature type="transmembrane region" description="Helical" evidence="3">
    <location>
        <begin position="196"/>
        <end position="215"/>
    </location>
</feature>
<accession>A0A9P4QD77</accession>
<dbReference type="InterPro" id="IPR036259">
    <property type="entry name" value="MFS_trans_sf"/>
</dbReference>
<gene>
    <name evidence="5" type="ORF">K431DRAFT_283946</name>
</gene>
<comment type="subcellular location">
    <subcellularLocation>
        <location evidence="1">Membrane</location>
        <topology evidence="1">Multi-pass membrane protein</topology>
    </subcellularLocation>
</comment>
<dbReference type="PANTHER" id="PTHR23520:SF5">
    <property type="entry name" value="TRANSPORTER, PUTATIVE (AFU_ORTHOLOGUE AFUA_3G04000)-RELATED"/>
    <property type="match status" value="1"/>
</dbReference>
<dbReference type="Proteomes" id="UP000799441">
    <property type="component" value="Unassembled WGS sequence"/>
</dbReference>
<feature type="transmembrane region" description="Helical" evidence="3">
    <location>
        <begin position="27"/>
        <end position="51"/>
    </location>
</feature>
<name>A0A9P4QD77_9PEZI</name>
<comment type="caution">
    <text evidence="5">The sequence shown here is derived from an EMBL/GenBank/DDBJ whole genome shotgun (WGS) entry which is preliminary data.</text>
</comment>
<dbReference type="Gene3D" id="1.20.1250.20">
    <property type="entry name" value="MFS general substrate transporter like domains"/>
    <property type="match status" value="2"/>
</dbReference>
<dbReference type="PANTHER" id="PTHR23520">
    <property type="entry name" value="TRANSPORTER, PUTATIVE (AFU_ORTHOLOGUE AFUA_3G04000)-RELATED"/>
    <property type="match status" value="1"/>
</dbReference>
<dbReference type="EMBL" id="MU003782">
    <property type="protein sequence ID" value="KAF2722527.1"/>
    <property type="molecule type" value="Genomic_DNA"/>
</dbReference>
<dbReference type="SUPFAM" id="SSF103473">
    <property type="entry name" value="MFS general substrate transporter"/>
    <property type="match status" value="1"/>
</dbReference>
<dbReference type="GO" id="GO:0000329">
    <property type="term" value="C:fungal-type vacuole membrane"/>
    <property type="evidence" value="ECO:0007669"/>
    <property type="project" value="TreeGrafter"/>
</dbReference>
<dbReference type="PROSITE" id="PS50850">
    <property type="entry name" value="MFS"/>
    <property type="match status" value="1"/>
</dbReference>
<dbReference type="InterPro" id="IPR020846">
    <property type="entry name" value="MFS_dom"/>
</dbReference>
<feature type="transmembrane region" description="Helical" evidence="3">
    <location>
        <begin position="155"/>
        <end position="176"/>
    </location>
</feature>
<feature type="compositionally biased region" description="Polar residues" evidence="2">
    <location>
        <begin position="230"/>
        <end position="251"/>
    </location>
</feature>
<organism evidence="5 6">
    <name type="scientific">Polychaeton citri CBS 116435</name>
    <dbReference type="NCBI Taxonomy" id="1314669"/>
    <lineage>
        <taxon>Eukaryota</taxon>
        <taxon>Fungi</taxon>
        <taxon>Dikarya</taxon>
        <taxon>Ascomycota</taxon>
        <taxon>Pezizomycotina</taxon>
        <taxon>Dothideomycetes</taxon>
        <taxon>Dothideomycetidae</taxon>
        <taxon>Capnodiales</taxon>
        <taxon>Capnodiaceae</taxon>
        <taxon>Polychaeton</taxon>
    </lineage>
</organism>
<dbReference type="Pfam" id="PF07690">
    <property type="entry name" value="MFS_1"/>
    <property type="match status" value="2"/>
</dbReference>
<feature type="transmembrane region" description="Helical" evidence="3">
    <location>
        <begin position="91"/>
        <end position="109"/>
    </location>
</feature>
<keyword evidence="3" id="KW-0812">Transmembrane</keyword>
<sequence>MSSLARPFTWFYVEFGIRSIHETGRNAYLIILARSCRMFAYGATFILALFLAELKFSDYQIGLFMTLTLVGDVFLGTFLTLIADRVGRRKILVGGSFLMVWSGIAFAYFENFWMLLFGAVIGVISATGGDFGPFRSIEESILSHLTTPQTRADVLSWYVTTSTFGVALGSEASGRIVHYLQGLDGWTLTSAYHSLFWMYAVFGGVNAAIGLLLTAECEIQSDETGSYAQLAQDESVSSNTGHPQNSSSAGKSNPVGKANLWRRISSWLSNNLSQISGPTRSVMYKLWLLLALDSVADGMVPYNLTNYYLDEKFHPSKKALGDATSASYILGTISAVFAGPLSRKIGLINTMVFTHIPSSAAVLAFPFPDSLWLTIILLFVRTGLNNMDQAPRAAFIAAVVKPEERTAVMGITGMLRTLAAVSGPSITGILAGNDRFWIAFVAAGAFRLAYDVGLYALFINMKLHSHEIKQAPVDDVESLVRDTDHHGEDDIETALEMQSLASSSDDEGEWKKGAQ</sequence>
<protein>
    <submittedName>
        <fullName evidence="5">MFS general substrate transporter</fullName>
    </submittedName>
</protein>
<feature type="transmembrane region" description="Helical" evidence="3">
    <location>
        <begin position="63"/>
        <end position="84"/>
    </location>
</feature>
<feature type="region of interest" description="Disordered" evidence="2">
    <location>
        <begin position="230"/>
        <end position="255"/>
    </location>
</feature>
<evidence type="ECO:0000259" key="4">
    <source>
        <dbReference type="PROSITE" id="PS50850"/>
    </source>
</evidence>
<feature type="domain" description="Major facilitator superfamily (MFS) profile" evidence="4">
    <location>
        <begin position="1"/>
        <end position="462"/>
    </location>
</feature>
<evidence type="ECO:0000313" key="5">
    <source>
        <dbReference type="EMBL" id="KAF2722527.1"/>
    </source>
</evidence>
<evidence type="ECO:0000256" key="3">
    <source>
        <dbReference type="SAM" id="Phobius"/>
    </source>
</evidence>
<dbReference type="GO" id="GO:0022857">
    <property type="term" value="F:transmembrane transporter activity"/>
    <property type="evidence" value="ECO:0007669"/>
    <property type="project" value="InterPro"/>
</dbReference>
<dbReference type="InterPro" id="IPR011701">
    <property type="entry name" value="MFS"/>
</dbReference>
<feature type="transmembrane region" description="Helical" evidence="3">
    <location>
        <begin position="361"/>
        <end position="380"/>
    </location>
</feature>
<feature type="transmembrane region" description="Helical" evidence="3">
    <location>
        <begin position="115"/>
        <end position="134"/>
    </location>
</feature>
<feature type="transmembrane region" description="Helical" evidence="3">
    <location>
        <begin position="436"/>
        <end position="459"/>
    </location>
</feature>
<reference evidence="5" key="1">
    <citation type="journal article" date="2020" name="Stud. Mycol.">
        <title>101 Dothideomycetes genomes: a test case for predicting lifestyles and emergence of pathogens.</title>
        <authorList>
            <person name="Haridas S."/>
            <person name="Albert R."/>
            <person name="Binder M."/>
            <person name="Bloem J."/>
            <person name="Labutti K."/>
            <person name="Salamov A."/>
            <person name="Andreopoulos B."/>
            <person name="Baker S."/>
            <person name="Barry K."/>
            <person name="Bills G."/>
            <person name="Bluhm B."/>
            <person name="Cannon C."/>
            <person name="Castanera R."/>
            <person name="Culley D."/>
            <person name="Daum C."/>
            <person name="Ezra D."/>
            <person name="Gonzalez J."/>
            <person name="Henrissat B."/>
            <person name="Kuo A."/>
            <person name="Liang C."/>
            <person name="Lipzen A."/>
            <person name="Lutzoni F."/>
            <person name="Magnuson J."/>
            <person name="Mondo S."/>
            <person name="Nolan M."/>
            <person name="Ohm R."/>
            <person name="Pangilinan J."/>
            <person name="Park H.-J."/>
            <person name="Ramirez L."/>
            <person name="Alfaro M."/>
            <person name="Sun H."/>
            <person name="Tritt A."/>
            <person name="Yoshinaga Y."/>
            <person name="Zwiers L.-H."/>
            <person name="Turgeon B."/>
            <person name="Goodwin S."/>
            <person name="Spatafora J."/>
            <person name="Crous P."/>
            <person name="Grigoriev I."/>
        </authorList>
    </citation>
    <scope>NUCLEOTIDE SEQUENCE</scope>
    <source>
        <strain evidence="5">CBS 116435</strain>
    </source>
</reference>
<evidence type="ECO:0000256" key="2">
    <source>
        <dbReference type="SAM" id="MobiDB-lite"/>
    </source>
</evidence>
<keyword evidence="3" id="KW-0472">Membrane</keyword>